<gene>
    <name evidence="2" type="ORF">NQ314_004362</name>
</gene>
<dbReference type="Gene3D" id="3.30.420.10">
    <property type="entry name" value="Ribonuclease H-like superfamily/Ribonuclease H"/>
    <property type="match status" value="1"/>
</dbReference>
<comment type="caution">
    <text evidence="2">The sequence shown here is derived from an EMBL/GenBank/DDBJ whole genome shotgun (WGS) entry which is preliminary data.</text>
</comment>
<dbReference type="AlphaFoldDB" id="A0AAV8ZLC7"/>
<dbReference type="InterPro" id="IPR050863">
    <property type="entry name" value="CenT-Element_Derived"/>
</dbReference>
<reference evidence="2" key="1">
    <citation type="journal article" date="2023" name="Insect Mol. Biol.">
        <title>Genome sequencing provides insights into the evolution of gene families encoding plant cell wall-degrading enzymes in longhorned beetles.</title>
        <authorList>
            <person name="Shin N.R."/>
            <person name="Okamura Y."/>
            <person name="Kirsch R."/>
            <person name="Pauchet Y."/>
        </authorList>
    </citation>
    <scope>NUCLEOTIDE SEQUENCE</scope>
    <source>
        <strain evidence="2">RBIC_L_NR</strain>
    </source>
</reference>
<dbReference type="GO" id="GO:0005634">
    <property type="term" value="C:nucleus"/>
    <property type="evidence" value="ECO:0007669"/>
    <property type="project" value="TreeGrafter"/>
</dbReference>
<evidence type="ECO:0000313" key="2">
    <source>
        <dbReference type="EMBL" id="KAJ8965137.1"/>
    </source>
</evidence>
<sequence length="168" mass="19560">MINYDETNLTDDPGRLKYIVRRGCKRPERVLDTSKSSISVMFSGTASGKLLSCYVVYKAEHLYDTWQQDGPRGTHYNRSKSEWFDGVIFEDWFVTVPLKYFQKYDKEVPKMLIGDNLASHLSVKVINLCKAHNILFVLHPPNSTHLCQPLDVAVFRLLKMFWRQVINE</sequence>
<dbReference type="InterPro" id="IPR004875">
    <property type="entry name" value="DDE_SF_endonuclease_dom"/>
</dbReference>
<name>A0AAV8ZLC7_9CUCU</name>
<organism evidence="2 3">
    <name type="scientific">Rhamnusium bicolor</name>
    <dbReference type="NCBI Taxonomy" id="1586634"/>
    <lineage>
        <taxon>Eukaryota</taxon>
        <taxon>Metazoa</taxon>
        <taxon>Ecdysozoa</taxon>
        <taxon>Arthropoda</taxon>
        <taxon>Hexapoda</taxon>
        <taxon>Insecta</taxon>
        <taxon>Pterygota</taxon>
        <taxon>Neoptera</taxon>
        <taxon>Endopterygota</taxon>
        <taxon>Coleoptera</taxon>
        <taxon>Polyphaga</taxon>
        <taxon>Cucujiformia</taxon>
        <taxon>Chrysomeloidea</taxon>
        <taxon>Cerambycidae</taxon>
        <taxon>Lepturinae</taxon>
        <taxon>Rhagiini</taxon>
        <taxon>Rhamnusium</taxon>
    </lineage>
</organism>
<dbReference type="GO" id="GO:0003677">
    <property type="term" value="F:DNA binding"/>
    <property type="evidence" value="ECO:0007669"/>
    <property type="project" value="TreeGrafter"/>
</dbReference>
<evidence type="ECO:0000313" key="3">
    <source>
        <dbReference type="Proteomes" id="UP001162156"/>
    </source>
</evidence>
<dbReference type="EMBL" id="JANEYF010001277">
    <property type="protein sequence ID" value="KAJ8965137.1"/>
    <property type="molecule type" value="Genomic_DNA"/>
</dbReference>
<evidence type="ECO:0000259" key="1">
    <source>
        <dbReference type="Pfam" id="PF03184"/>
    </source>
</evidence>
<dbReference type="Proteomes" id="UP001162156">
    <property type="component" value="Unassembled WGS sequence"/>
</dbReference>
<dbReference type="PANTHER" id="PTHR19303">
    <property type="entry name" value="TRANSPOSON"/>
    <property type="match status" value="1"/>
</dbReference>
<feature type="domain" description="DDE-1" evidence="1">
    <location>
        <begin position="37"/>
        <end position="165"/>
    </location>
</feature>
<keyword evidence="3" id="KW-1185">Reference proteome</keyword>
<dbReference type="InterPro" id="IPR036397">
    <property type="entry name" value="RNaseH_sf"/>
</dbReference>
<dbReference type="PANTHER" id="PTHR19303:SF74">
    <property type="entry name" value="POGO TRANSPOSABLE ELEMENT WITH KRAB DOMAIN"/>
    <property type="match status" value="1"/>
</dbReference>
<proteinExistence type="predicted"/>
<accession>A0AAV8ZLC7</accession>
<dbReference type="Pfam" id="PF03184">
    <property type="entry name" value="DDE_1"/>
    <property type="match status" value="1"/>
</dbReference>
<protein>
    <recommendedName>
        <fullName evidence="1">DDE-1 domain-containing protein</fullName>
    </recommendedName>
</protein>